<sequence length="133" mass="13466">MSNVGRTYWGVNDDYISRLDVGDGILEGFLGSEVSALGLEPFAHGLSPDHVTIALPIEGDVVASVAVRENNVIGAPEEVDGFTCATGTACGKVVVVDAVIGIAGELIFTKEIVGITGVVVLGGTVPDGPESAA</sequence>
<dbReference type="AlphaFoldDB" id="A0A0G1RDK8"/>
<gene>
    <name evidence="1" type="ORF">UX78_C0021G0011</name>
</gene>
<organism evidence="1 2">
    <name type="scientific">Candidatus Amesbacteria bacterium GW2011_GWA2_47_11</name>
    <dbReference type="NCBI Taxonomy" id="1618357"/>
    <lineage>
        <taxon>Bacteria</taxon>
        <taxon>Candidatus Amesiibacteriota</taxon>
    </lineage>
</organism>
<evidence type="ECO:0000313" key="2">
    <source>
        <dbReference type="Proteomes" id="UP000034607"/>
    </source>
</evidence>
<name>A0A0G1RDK8_9BACT</name>
<dbReference type="Proteomes" id="UP000034607">
    <property type="component" value="Unassembled WGS sequence"/>
</dbReference>
<dbReference type="EMBL" id="LCNM01000021">
    <property type="protein sequence ID" value="KKU55399.1"/>
    <property type="molecule type" value="Genomic_DNA"/>
</dbReference>
<accession>A0A0G1RDK8</accession>
<comment type="caution">
    <text evidence="1">The sequence shown here is derived from an EMBL/GenBank/DDBJ whole genome shotgun (WGS) entry which is preliminary data.</text>
</comment>
<proteinExistence type="predicted"/>
<evidence type="ECO:0000313" key="1">
    <source>
        <dbReference type="EMBL" id="KKU55399.1"/>
    </source>
</evidence>
<protein>
    <submittedName>
        <fullName evidence="1">Uncharacterized protein</fullName>
    </submittedName>
</protein>
<reference evidence="1 2" key="1">
    <citation type="journal article" date="2015" name="Nature">
        <title>rRNA introns, odd ribosomes, and small enigmatic genomes across a large radiation of phyla.</title>
        <authorList>
            <person name="Brown C.T."/>
            <person name="Hug L.A."/>
            <person name="Thomas B.C."/>
            <person name="Sharon I."/>
            <person name="Castelle C.J."/>
            <person name="Singh A."/>
            <person name="Wilkins M.J."/>
            <person name="Williams K.H."/>
            <person name="Banfield J.F."/>
        </authorList>
    </citation>
    <scope>NUCLEOTIDE SEQUENCE [LARGE SCALE GENOMIC DNA]</scope>
</reference>